<dbReference type="EMBL" id="JAPFFF010000018">
    <property type="protein sequence ID" value="KAK8860961.1"/>
    <property type="molecule type" value="Genomic_DNA"/>
</dbReference>
<evidence type="ECO:0000313" key="2">
    <source>
        <dbReference type="Proteomes" id="UP001470230"/>
    </source>
</evidence>
<comment type="caution">
    <text evidence="1">The sequence shown here is derived from an EMBL/GenBank/DDBJ whole genome shotgun (WGS) entry which is preliminary data.</text>
</comment>
<accession>A0ABR2ID78</accession>
<keyword evidence="2" id="KW-1185">Reference proteome</keyword>
<gene>
    <name evidence="1" type="ORF">M9Y10_012653</name>
</gene>
<reference evidence="1 2" key="1">
    <citation type="submission" date="2024-04" db="EMBL/GenBank/DDBJ databases">
        <title>Tritrichomonas musculus Genome.</title>
        <authorList>
            <person name="Alves-Ferreira E."/>
            <person name="Grigg M."/>
            <person name="Lorenzi H."/>
            <person name="Galac M."/>
        </authorList>
    </citation>
    <scope>NUCLEOTIDE SEQUENCE [LARGE SCALE GENOMIC DNA]</scope>
    <source>
        <strain evidence="1 2">EAF2021</strain>
    </source>
</reference>
<protein>
    <submittedName>
        <fullName evidence="1">Uncharacterized protein</fullName>
    </submittedName>
</protein>
<name>A0ABR2ID78_9EUKA</name>
<organism evidence="1 2">
    <name type="scientific">Tritrichomonas musculus</name>
    <dbReference type="NCBI Taxonomy" id="1915356"/>
    <lineage>
        <taxon>Eukaryota</taxon>
        <taxon>Metamonada</taxon>
        <taxon>Parabasalia</taxon>
        <taxon>Tritrichomonadida</taxon>
        <taxon>Tritrichomonadidae</taxon>
        <taxon>Tritrichomonas</taxon>
    </lineage>
</organism>
<evidence type="ECO:0000313" key="1">
    <source>
        <dbReference type="EMBL" id="KAK8860961.1"/>
    </source>
</evidence>
<dbReference type="Proteomes" id="UP001470230">
    <property type="component" value="Unassembled WGS sequence"/>
</dbReference>
<sequence length="110" mass="12560">MAINIVAKGKMRDRLLSNLGKDQSTVKGRCNIAGSCQSEEWNLDIPNHIDYQAIPIEILQIWDNEMQFEDFLNSNIWNLVVFLNENSPTYVPSLSASNSGSRIISRFHNY</sequence>
<proteinExistence type="predicted"/>